<dbReference type="PROSITE" id="PS51375">
    <property type="entry name" value="PPR"/>
    <property type="match status" value="6"/>
</dbReference>
<dbReference type="PANTHER" id="PTHR47447:SF17">
    <property type="entry name" value="OS12G0638900 PROTEIN"/>
    <property type="match status" value="1"/>
</dbReference>
<dbReference type="EMBL" id="JADGJW010000355">
    <property type="protein sequence ID" value="KAJ3219047.1"/>
    <property type="molecule type" value="Genomic_DNA"/>
</dbReference>
<evidence type="ECO:0000313" key="6">
    <source>
        <dbReference type="EMBL" id="KAJ3219047.1"/>
    </source>
</evidence>
<sequence>MRKSHNRCQNKQHTYNQFDFTFKIFNHFRIANPKNYFTRIKWGKDRKYNISDDLNSLVHRYYDVVKKNQMDTPLKLTKQIWCKYSENNPFLLNEKTISSTNLFKLKYSTPFETKTTRFRISTIVLFKLLKVFSYGPHNEDSLSRTISVYNQIWQSTYLTKYPDQKSESFTSLLRNLKNVNDSGEIKYKLINDWMSEGNVINQGIFENLVRLESELFGPQSAENLMEKYLSDPALKSLNLVKSLPVMQSLITGCQSRKLFELSKKYFIEILNMNLKPANSVWQNFLKFFISNGKTLEVLEFYDALKKSNVTSKEYLQTHSLGILINALISSSLNPTNKKVDLKSGVESAARLFADMISNNVKPSIITINNLIAAYSKVENQNAVNYYYSLIAKYNLKPDLFIYTTMIYSMMKSSQVSAAEKLYQNVLDLRLKPDLVLYCSMIHGYTLNRQMNNALKLEAEMRNNVTNFTLVAFHVMIYLHCVNGDIKKGWERLEEMESCGFTRSEITYNMLIQGAGLLGDLSTAKSLYLNMQENDIKPTTTTYNNLIFSHSIHNDPVGALEWYSNMFNNGCEPDVYTFNILIRNNVKEGNFEGAMDSYKKLIDSGLDPSHKTFHPLLQYQVRRGNMKQVRVLQNQIKIAGLEPKIETHNVILQSQLLHKPNSSALLHEFKLMESEGLVPDIRTFDMIIRAYGSMGKTISARRWFNRALNTKGLIPDTQIFNSLIFGYAKHGRVEIIQEIIKEMEHYGLKPDRFTYKILLEMASVLKKRKDANELNRSNQLKLINMMRQEESDLKLKNMNKYIPPPSSNELETDDDNIAATFNEYTIRKAQTLVKNIKINKTGGNIEKKKIFRNYKTEVDKVEMEEEFLNLDEGFNTFKDIK</sequence>
<evidence type="ECO:0000256" key="4">
    <source>
        <dbReference type="ARBA" id="ARBA00044511"/>
    </source>
</evidence>
<feature type="repeat" description="PPR" evidence="5">
    <location>
        <begin position="398"/>
        <end position="432"/>
    </location>
</feature>
<evidence type="ECO:0000256" key="3">
    <source>
        <dbReference type="ARBA" id="ARBA00044493"/>
    </source>
</evidence>
<evidence type="ECO:0000256" key="1">
    <source>
        <dbReference type="ARBA" id="ARBA00006192"/>
    </source>
</evidence>
<feature type="repeat" description="PPR" evidence="5">
    <location>
        <begin position="503"/>
        <end position="537"/>
    </location>
</feature>
<evidence type="ECO:0000256" key="2">
    <source>
        <dbReference type="ARBA" id="ARBA00022737"/>
    </source>
</evidence>
<feature type="repeat" description="PPR" evidence="5">
    <location>
        <begin position="679"/>
        <end position="714"/>
    </location>
</feature>
<keyword evidence="7" id="KW-1185">Reference proteome</keyword>
<feature type="repeat" description="PPR" evidence="5">
    <location>
        <begin position="573"/>
        <end position="607"/>
    </location>
</feature>
<dbReference type="Pfam" id="PF13041">
    <property type="entry name" value="PPR_2"/>
    <property type="match status" value="2"/>
</dbReference>
<comment type="similarity">
    <text evidence="1">Belongs to the CCM1 family.</text>
</comment>
<dbReference type="SUPFAM" id="SSF81901">
    <property type="entry name" value="HCP-like"/>
    <property type="match status" value="1"/>
</dbReference>
<dbReference type="InterPro" id="IPR011990">
    <property type="entry name" value="TPR-like_helical_dom_sf"/>
</dbReference>
<dbReference type="PANTHER" id="PTHR47447">
    <property type="entry name" value="OS03G0856100 PROTEIN"/>
    <property type="match status" value="1"/>
</dbReference>
<evidence type="ECO:0000256" key="5">
    <source>
        <dbReference type="PROSITE-ProRule" id="PRU00708"/>
    </source>
</evidence>
<dbReference type="InterPro" id="IPR002885">
    <property type="entry name" value="PPR_rpt"/>
</dbReference>
<name>A0AAD5U1A0_9FUNG</name>
<accession>A0AAD5U1A0</accession>
<protein>
    <recommendedName>
        <fullName evidence="8">Pentatricopeptide repeat-containing protein</fullName>
    </recommendedName>
</protein>
<dbReference type="NCBIfam" id="TIGR00756">
    <property type="entry name" value="PPR"/>
    <property type="match status" value="5"/>
</dbReference>
<dbReference type="AlphaFoldDB" id="A0AAD5U1A0"/>
<comment type="function">
    <text evidence="3">Regulates mitochondrial small subunit maturation by controlling 15S rRNA 5'-end processing. Localizes to the 5' precursor of the 15S rRNA in a position that is subsequently occupied by mS47 in the mature yeast mtSSU. Uses structure and sequence-specific RNA recognition, binding to a single-stranded region of the precursor and specifically recognizing bases -6 to -1. The exchange of Ccm1 for mS47 is coupled to the irreversible removal of precursor rRNA that is accompanied by conformational changes of the mitoribosomal proteins uS5m and mS26. These conformational changes signal completion of 5'-end rRNA processing through protection of the mature 5'-end of the 15S rRNA and stabilization of mS47. The removal of the 5' precursor together with the dissociation of Ccm1 may be catalyzed by the 5'-3' exoribonuclease Pet127. Involved in the specific removal of group I introns in mitochondrial encoded transcripts.</text>
</comment>
<dbReference type="Pfam" id="PF13812">
    <property type="entry name" value="PPR_3"/>
    <property type="match status" value="2"/>
</dbReference>
<feature type="repeat" description="PPR" evidence="5">
    <location>
        <begin position="715"/>
        <end position="749"/>
    </location>
</feature>
<comment type="subunit">
    <text evidence="4">Binds to mitochondrial small subunit 15S rRNA.</text>
</comment>
<dbReference type="Proteomes" id="UP001211065">
    <property type="component" value="Unassembled WGS sequence"/>
</dbReference>
<evidence type="ECO:0008006" key="8">
    <source>
        <dbReference type="Google" id="ProtNLM"/>
    </source>
</evidence>
<proteinExistence type="inferred from homology"/>
<evidence type="ECO:0000313" key="7">
    <source>
        <dbReference type="Proteomes" id="UP001211065"/>
    </source>
</evidence>
<comment type="caution">
    <text evidence="6">The sequence shown here is derived from an EMBL/GenBank/DDBJ whole genome shotgun (WGS) entry which is preliminary data.</text>
</comment>
<gene>
    <name evidence="6" type="ORF">HK099_004840</name>
</gene>
<keyword evidence="2" id="KW-0677">Repeat</keyword>
<reference evidence="6" key="1">
    <citation type="submission" date="2020-05" db="EMBL/GenBank/DDBJ databases">
        <title>Phylogenomic resolution of chytrid fungi.</title>
        <authorList>
            <person name="Stajich J.E."/>
            <person name="Amses K."/>
            <person name="Simmons R."/>
            <person name="Seto K."/>
            <person name="Myers J."/>
            <person name="Bonds A."/>
            <person name="Quandt C.A."/>
            <person name="Barry K."/>
            <person name="Liu P."/>
            <person name="Grigoriev I."/>
            <person name="Longcore J.E."/>
            <person name="James T.Y."/>
        </authorList>
    </citation>
    <scope>NUCLEOTIDE SEQUENCE</scope>
    <source>
        <strain evidence="6">JEL0476</strain>
    </source>
</reference>
<feature type="repeat" description="PPR" evidence="5">
    <location>
        <begin position="538"/>
        <end position="572"/>
    </location>
</feature>
<organism evidence="6 7">
    <name type="scientific">Clydaea vesicula</name>
    <dbReference type="NCBI Taxonomy" id="447962"/>
    <lineage>
        <taxon>Eukaryota</taxon>
        <taxon>Fungi</taxon>
        <taxon>Fungi incertae sedis</taxon>
        <taxon>Chytridiomycota</taxon>
        <taxon>Chytridiomycota incertae sedis</taxon>
        <taxon>Chytridiomycetes</taxon>
        <taxon>Lobulomycetales</taxon>
        <taxon>Lobulomycetaceae</taxon>
        <taxon>Clydaea</taxon>
    </lineage>
</organism>
<dbReference type="Gene3D" id="1.25.40.10">
    <property type="entry name" value="Tetratricopeptide repeat domain"/>
    <property type="match status" value="4"/>
</dbReference>
<dbReference type="Pfam" id="PF01535">
    <property type="entry name" value="PPR"/>
    <property type="match status" value="3"/>
</dbReference>